<dbReference type="AlphaFoldDB" id="A0A6F9DCT9"/>
<accession>A0A6F9DCT9</accession>
<reference evidence="1" key="1">
    <citation type="submission" date="2020-04" db="EMBL/GenBank/DDBJ databases">
        <authorList>
            <person name="Neveu A P."/>
        </authorList>
    </citation>
    <scope>NUCLEOTIDE SEQUENCE</scope>
    <source>
        <tissue evidence="1">Whole embryo</tissue>
    </source>
</reference>
<gene>
    <name evidence="1" type="primary">Fhl1</name>
</gene>
<evidence type="ECO:0000313" key="1">
    <source>
        <dbReference type="EMBL" id="CAB3246047.1"/>
    </source>
</evidence>
<sequence>MMFRGDNAAPVCHLPTNGQGLFVVQEAGRLLERRRFVEKADTCTHPPRLHLLLAFAKSHPLYAGTRPLHKLDRQNEMLFKWDKHQLQIVASFQPRISARLQLLFMQSELNYEAISL</sequence>
<proteinExistence type="evidence at transcript level"/>
<organism evidence="1">
    <name type="scientific">Phallusia mammillata</name>
    <dbReference type="NCBI Taxonomy" id="59560"/>
    <lineage>
        <taxon>Eukaryota</taxon>
        <taxon>Metazoa</taxon>
        <taxon>Chordata</taxon>
        <taxon>Tunicata</taxon>
        <taxon>Ascidiacea</taxon>
        <taxon>Phlebobranchia</taxon>
        <taxon>Ascidiidae</taxon>
        <taxon>Phallusia</taxon>
    </lineage>
</organism>
<name>A0A6F9DCT9_9ASCI</name>
<protein>
    <submittedName>
        <fullName evidence="1">Fhl1/2/3 protein</fullName>
    </submittedName>
</protein>
<dbReference type="EMBL" id="LR785179">
    <property type="protein sequence ID" value="CAB3246047.1"/>
    <property type="molecule type" value="mRNA"/>
</dbReference>